<evidence type="ECO:0000259" key="2">
    <source>
        <dbReference type="Pfam" id="PF24883"/>
    </source>
</evidence>
<evidence type="ECO:0000313" key="4">
    <source>
        <dbReference type="Proteomes" id="UP001412239"/>
    </source>
</evidence>
<feature type="domain" description="Nephrocystin 3-like N-terminal" evidence="2">
    <location>
        <begin position="62"/>
        <end position="108"/>
    </location>
</feature>
<dbReference type="PANTHER" id="PTHR10039:SF15">
    <property type="entry name" value="NACHT DOMAIN-CONTAINING PROTEIN"/>
    <property type="match status" value="1"/>
</dbReference>
<name>A0A292Q5J8_9PEZI</name>
<dbReference type="Pfam" id="PF24883">
    <property type="entry name" value="NPHP3_N"/>
    <property type="match status" value="1"/>
</dbReference>
<keyword evidence="1" id="KW-0677">Repeat</keyword>
<proteinExistence type="predicted"/>
<dbReference type="EMBL" id="LN890953">
    <property type="protein sequence ID" value="CUS15029.1"/>
    <property type="molecule type" value="Genomic_DNA"/>
</dbReference>
<dbReference type="InterPro" id="IPR056884">
    <property type="entry name" value="NPHP3-like_N"/>
</dbReference>
<gene>
    <name evidence="3" type="ORF">GSTUAT00000923001</name>
</gene>
<reference evidence="3" key="1">
    <citation type="submission" date="2015-10" db="EMBL/GenBank/DDBJ databases">
        <authorList>
            <person name="Regsiter A."/>
            <person name="william w."/>
        </authorList>
    </citation>
    <scope>NUCLEOTIDE SEQUENCE</scope>
    <source>
        <strain evidence="3">Montdore</strain>
    </source>
</reference>
<keyword evidence="4" id="KW-1185">Reference proteome</keyword>
<protein>
    <recommendedName>
        <fullName evidence="2">Nephrocystin 3-like N-terminal domain-containing protein</fullName>
    </recommendedName>
</protein>
<dbReference type="Proteomes" id="UP001412239">
    <property type="component" value="Unassembled WGS sequence"/>
</dbReference>
<evidence type="ECO:0000313" key="3">
    <source>
        <dbReference type="EMBL" id="CUS15029.1"/>
    </source>
</evidence>
<sequence>MNNSHNQNLFSGNRNSFNVTNSNTNTYHFTTVSNEEQQILLWLSPLESWERHRDFACTRTRGVGKWVLQSSQFRAWQGGGGRSDRVLFCHGAPGAGKTFICSLVIDTLYCRTGCWSWLPLLRLPWAK</sequence>
<dbReference type="PANTHER" id="PTHR10039">
    <property type="entry name" value="AMELOGENIN"/>
    <property type="match status" value="1"/>
</dbReference>
<dbReference type="AlphaFoldDB" id="A0A292Q5J8"/>
<accession>A0A292Q5J8</accession>
<evidence type="ECO:0000256" key="1">
    <source>
        <dbReference type="ARBA" id="ARBA00022737"/>
    </source>
</evidence>
<organism evidence="3 4">
    <name type="scientific">Tuber aestivum</name>
    <name type="common">summer truffle</name>
    <dbReference type="NCBI Taxonomy" id="59557"/>
    <lineage>
        <taxon>Eukaryota</taxon>
        <taxon>Fungi</taxon>
        <taxon>Dikarya</taxon>
        <taxon>Ascomycota</taxon>
        <taxon>Pezizomycotina</taxon>
        <taxon>Pezizomycetes</taxon>
        <taxon>Pezizales</taxon>
        <taxon>Tuberaceae</taxon>
        <taxon>Tuber</taxon>
    </lineage>
</organism>